<feature type="transmembrane region" description="Helical" evidence="11">
    <location>
        <begin position="395"/>
        <end position="413"/>
    </location>
</feature>
<keyword evidence="5" id="KW-0677">Repeat</keyword>
<evidence type="ECO:0000313" key="13">
    <source>
        <dbReference type="Proteomes" id="UP000243579"/>
    </source>
</evidence>
<keyword evidence="9" id="KW-0040">ANK repeat</keyword>
<proteinExistence type="predicted"/>
<dbReference type="Proteomes" id="UP000243579">
    <property type="component" value="Unassembled WGS sequence"/>
</dbReference>
<gene>
    <name evidence="12" type="ORF">ACHHYP_20338</name>
</gene>
<dbReference type="PROSITE" id="PS50297">
    <property type="entry name" value="ANK_REP_REGION"/>
    <property type="match status" value="2"/>
</dbReference>
<dbReference type="STRING" id="1202772.A0A1V9ZLL4"/>
<feature type="repeat" description="ANK" evidence="9">
    <location>
        <begin position="206"/>
        <end position="238"/>
    </location>
</feature>
<evidence type="ECO:0000256" key="8">
    <source>
        <dbReference type="ARBA" id="ARBA00023303"/>
    </source>
</evidence>
<dbReference type="InterPro" id="IPR024862">
    <property type="entry name" value="TRPV"/>
</dbReference>
<comment type="caution">
    <text evidence="12">The sequence shown here is derived from an EMBL/GenBank/DDBJ whole genome shotgun (WGS) entry which is preliminary data.</text>
</comment>
<evidence type="ECO:0000256" key="7">
    <source>
        <dbReference type="ARBA" id="ARBA00023065"/>
    </source>
</evidence>
<accession>A0A1V9ZLL4</accession>
<feature type="transmembrane region" description="Helical" evidence="11">
    <location>
        <begin position="640"/>
        <end position="659"/>
    </location>
</feature>
<dbReference type="EMBL" id="JNBR01000078">
    <property type="protein sequence ID" value="OQR98867.1"/>
    <property type="molecule type" value="Genomic_DNA"/>
</dbReference>
<evidence type="ECO:0000256" key="1">
    <source>
        <dbReference type="ARBA" id="ARBA00004651"/>
    </source>
</evidence>
<dbReference type="GO" id="GO:0005216">
    <property type="term" value="F:monoatomic ion channel activity"/>
    <property type="evidence" value="ECO:0007669"/>
    <property type="project" value="InterPro"/>
</dbReference>
<keyword evidence="11" id="KW-0472">Membrane</keyword>
<feature type="transmembrane region" description="Helical" evidence="11">
    <location>
        <begin position="571"/>
        <end position="592"/>
    </location>
</feature>
<evidence type="ECO:0000256" key="2">
    <source>
        <dbReference type="ARBA" id="ARBA00022448"/>
    </source>
</evidence>
<keyword evidence="4" id="KW-0109">Calcium transport</keyword>
<keyword evidence="6" id="KW-0106">Calcium</keyword>
<dbReference type="InterPro" id="IPR036770">
    <property type="entry name" value="Ankyrin_rpt-contain_sf"/>
</dbReference>
<dbReference type="PROSITE" id="PS50088">
    <property type="entry name" value="ANK_REPEAT"/>
    <property type="match status" value="3"/>
</dbReference>
<keyword evidence="7" id="KW-0406">Ion transport</keyword>
<sequence length="985" mass="110219">MAGIAELAWRQAWDDVQKRLRQSPPVDVNEPFFGKSALHWAAYHGVDAVVAALAHVPTIDIDARDIENACTALHWAVLKASPAAVDALLVAGANVHATTTDGQTPLQMAIAIQAHTIAERLERAMATTAGAQSLFCTCQRIGARLSFIRSGDVAKVHTWLANDYADMDARDANDKTPLMLAATGGHHTIVELLLARDPDVDATDAMGRTALMHAALAGHPTIVDMLLGHFADIDTLDNEGRSVVELVQQALAEKGLSATEHARFDRCLSTLRKEIQYRETSAAYRMKIRSTILHRMEHGFDAAVFKMAVQCDPALARWCLNHALVIDRHSLGVAELDKIYGTRGIKKSALYTLLHVKDEDDRFHAKRLCLDHVVMRRVLHVKWELFGQRMFIERVLMYFLLVTSMTISSTLDIRDEEAATTITIFSVVNWAVVNTCLILGWLGAQALRPSVLYFVDGRLSPYDGLVHVSDAEKRKAKWIILGLTAAAALAVCIPFSWYLVDNVTGGWTPIFTRINLVQLWSTAAYFLYVEYREFVGDTYTDPIVVEGQKPTAAHSWKSSSYFSSVVNWWRLAVYLVIVCAYVPWELGLFGVGVPMEWHFCLGTTLSLSLWVLSLEFLQVYPTTGYLIPMIKGLLVDVGNFILLYGVLQWGLSCAFLHIVKPNPDESGLETWLRSFSFAYFALFGEFRLDQNFKTDNVVLFGYYRFLAQVQAAIASVLLLNMLIAMMNRRVMEGLDRAKIEALASYAKCILRLEMTMSPATQRDVMHLYDAEGQFCLNPIFHAAVTKSAARLSPEDIQTIDTMKTHQLSWRRVLESLQSLLLEQYAAWQQEATTDAHRAALETSEQQLLTQFSLYMNKPNVNLLSAPNLLAQLATALEQHVSATIGPWLAPHIPYLQTHVWPEFRAKGAQLAAHARETLNHDAQSALHGPVLAHDLRATEVRYQKLLEAHQAAFTEQLVAQRQTFETQLAEMERRLAALILAQRLS</sequence>
<dbReference type="Pfam" id="PF12796">
    <property type="entry name" value="Ank_2"/>
    <property type="match status" value="2"/>
</dbReference>
<organism evidence="12 13">
    <name type="scientific">Achlya hypogyna</name>
    <name type="common">Oomycete</name>
    <name type="synonym">Protoachlya hypogyna</name>
    <dbReference type="NCBI Taxonomy" id="1202772"/>
    <lineage>
        <taxon>Eukaryota</taxon>
        <taxon>Sar</taxon>
        <taxon>Stramenopiles</taxon>
        <taxon>Oomycota</taxon>
        <taxon>Saprolegniomycetes</taxon>
        <taxon>Saprolegniales</taxon>
        <taxon>Achlyaceae</taxon>
        <taxon>Achlya</taxon>
    </lineage>
</organism>
<dbReference type="PANTHER" id="PTHR10582:SF2">
    <property type="entry name" value="INACTIVE"/>
    <property type="match status" value="1"/>
</dbReference>
<comment type="subcellular location">
    <subcellularLocation>
        <location evidence="1">Cell membrane</location>
        <topology evidence="1">Multi-pass membrane protein</topology>
    </subcellularLocation>
</comment>
<feature type="repeat" description="ANK" evidence="9">
    <location>
        <begin position="173"/>
        <end position="205"/>
    </location>
</feature>
<dbReference type="SMART" id="SM00248">
    <property type="entry name" value="ANK"/>
    <property type="match status" value="5"/>
</dbReference>
<feature type="repeat" description="ANK" evidence="9">
    <location>
        <begin position="68"/>
        <end position="100"/>
    </location>
</feature>
<keyword evidence="2" id="KW-0813">Transport</keyword>
<evidence type="ECO:0000256" key="5">
    <source>
        <dbReference type="ARBA" id="ARBA00022737"/>
    </source>
</evidence>
<evidence type="ECO:0000256" key="9">
    <source>
        <dbReference type="PROSITE-ProRule" id="PRU00023"/>
    </source>
</evidence>
<evidence type="ECO:0000256" key="10">
    <source>
        <dbReference type="SAM" id="Coils"/>
    </source>
</evidence>
<dbReference type="InterPro" id="IPR002110">
    <property type="entry name" value="Ankyrin_rpt"/>
</dbReference>
<evidence type="ECO:0000256" key="11">
    <source>
        <dbReference type="SAM" id="Phobius"/>
    </source>
</evidence>
<evidence type="ECO:0000313" key="12">
    <source>
        <dbReference type="EMBL" id="OQR98867.1"/>
    </source>
</evidence>
<dbReference type="PANTHER" id="PTHR10582">
    <property type="entry name" value="TRANSIENT RECEPTOR POTENTIAL ION CHANNEL PROTEIN"/>
    <property type="match status" value="1"/>
</dbReference>
<feature type="transmembrane region" description="Helical" evidence="11">
    <location>
        <begin position="700"/>
        <end position="723"/>
    </location>
</feature>
<evidence type="ECO:0000256" key="3">
    <source>
        <dbReference type="ARBA" id="ARBA00022475"/>
    </source>
</evidence>
<feature type="coiled-coil region" evidence="10">
    <location>
        <begin position="954"/>
        <end position="981"/>
    </location>
</feature>
<evidence type="ECO:0000256" key="6">
    <source>
        <dbReference type="ARBA" id="ARBA00022837"/>
    </source>
</evidence>
<dbReference type="AlphaFoldDB" id="A0A1V9ZLL4"/>
<dbReference type="GO" id="GO:0098703">
    <property type="term" value="P:calcium ion import across plasma membrane"/>
    <property type="evidence" value="ECO:0007669"/>
    <property type="project" value="TreeGrafter"/>
</dbReference>
<feature type="transmembrane region" description="Helical" evidence="11">
    <location>
        <begin position="478"/>
        <end position="500"/>
    </location>
</feature>
<reference evidence="12 13" key="1">
    <citation type="journal article" date="2014" name="Genome Biol. Evol.">
        <title>The secreted proteins of Achlya hypogyna and Thraustotheca clavata identify the ancestral oomycete secretome and reveal gene acquisitions by horizontal gene transfer.</title>
        <authorList>
            <person name="Misner I."/>
            <person name="Blouin N."/>
            <person name="Leonard G."/>
            <person name="Richards T.A."/>
            <person name="Lane C.E."/>
        </authorList>
    </citation>
    <scope>NUCLEOTIDE SEQUENCE [LARGE SCALE GENOMIC DNA]</scope>
    <source>
        <strain evidence="12 13">ATCC 48635</strain>
    </source>
</reference>
<dbReference type="Gene3D" id="1.25.40.20">
    <property type="entry name" value="Ankyrin repeat-containing domain"/>
    <property type="match status" value="2"/>
</dbReference>
<keyword evidence="3" id="KW-1003">Cell membrane</keyword>
<dbReference type="GO" id="GO:0005886">
    <property type="term" value="C:plasma membrane"/>
    <property type="evidence" value="ECO:0007669"/>
    <property type="project" value="UniProtKB-SubCell"/>
</dbReference>
<keyword evidence="10" id="KW-0175">Coiled coil</keyword>
<keyword evidence="13" id="KW-1185">Reference proteome</keyword>
<dbReference type="OrthoDB" id="10251692at2759"/>
<feature type="transmembrane region" description="Helical" evidence="11">
    <location>
        <begin position="419"/>
        <end position="442"/>
    </location>
</feature>
<keyword evidence="11" id="KW-1133">Transmembrane helix</keyword>
<protein>
    <submittedName>
        <fullName evidence="12">Ankyrin repeat-containing protein</fullName>
    </submittedName>
</protein>
<keyword evidence="11" id="KW-0812">Transmembrane</keyword>
<keyword evidence="8" id="KW-0407">Ion channel</keyword>
<name>A0A1V9ZLL4_ACHHY</name>
<evidence type="ECO:0000256" key="4">
    <source>
        <dbReference type="ARBA" id="ARBA00022568"/>
    </source>
</evidence>
<dbReference type="SUPFAM" id="SSF48403">
    <property type="entry name" value="Ankyrin repeat"/>
    <property type="match status" value="1"/>
</dbReference>
<feature type="transmembrane region" description="Helical" evidence="11">
    <location>
        <begin position="599"/>
        <end position="620"/>
    </location>
</feature>